<dbReference type="RefSeq" id="YP_009033616.1">
    <property type="nucleotide sequence ID" value="NC_024167.1"/>
</dbReference>
<name>A0A024B4I8_KLEFL</name>
<sequence length="2020" mass="236533">MQYKSLSLSKKQNFWMFKRSIVGSSQAFINKSTDQIKNDKNQTFYLENLSSINGLKDFFLSQAIINRTQSQPLWSMPWTRPFQTSESIFMNRTMDLVSLLGPLSQSSTLPSRIAKDWKGNKTIQESFVRYGSYVFKTKQIKDKKNQNIFIHCKKLNLCKNEMVDFFESIIKTQPPLLHSETWYEKRSLIYTLDLFTKNRTFKVRILPKQIALKANQLYEDEKYWHSYFQMSQLYKKNYPEIHIDPYSLSTKAKKNLQHFDQPSSKQTNPFFFFIVSKNLKNSLSQFDQTLFVQELNLRKTKNLPKENRLAKPMQQKTLKESFLLTKQKQSDIKKKLKEIWFQLGDSNNHFLAKITQDWHINNQALIKNIPKSFKNFQKEKKSKETLISIRNNVKGLNNQYETQQIKKYKNFRYSREKIKSINEFENKSSIKYLKKNLWTEKVDFDKTKSKTKWTKKYYKHFTNKSKNLNYQFFHEWKECFLKKKTFHCFQKKNQKPWIDQQILLRLSHLFYKILSLRGRAYSSSVFTPSFQLISFDLWWALFVSCGVGLVIQYQEENTLRQELRGAVSLSPLSIWHLYWKQKPTHSFWPQVVNSLQLRANSWTQPRFMQFQNLFRIGISPLVVLSIKPRLINWMSFEIARVFINIAESIENIAELIYDRVTIGTINLHTKTNSILVEQLDQAHHLSRRIGPSCDDALGAILKNPIAKLTLFLTRHLFYNVVWWTLIPLRFVGFFYSLGWRIWHIVPTSIKRYLEKRGNERRFQWTLERAINHKGMLAGAQHTLDHPGGGTFVAKRIRIINLFLRMSNICDAELSTIAGIDTRCDAGIRDILVPKSSLFIEPIGSRRDEWFQLASDHWRLPVIQLKLDWSLYKDQMSMSGKTISMKWTFGQTSVEKNVSRQGKGISSPGSSGGTSSVHSNGSTNGGPGPLFQIVREDEILDDGTIAPSMDRPQTIAEDYMVRHFMVAAATIPCLFVLEGLNIFYDTEHSDSYLAVRELRERSSMGGLSYEEKMFGFLPNSGYLTLDYWDILGMPNQLEKEAEEEDYEIEELEDDPPEIRKAKLALKANLGQQDIREWVALPPEGGITGWETMELLNPDDWNPPAALLYLLWLLDKFPRTRYGIRFGVGTLLTIKEPLLRKRRWRKVYTMKGLNWVDRERIFQTLMMSTGTFRLKDQMLQQVLPRSQGYTLAEMHSFVNEIALCKAQANLHLQWGKEWGWDDALFVRRKNKSHNPASASDTASNFFMWKRASYLQDLHQITPTWTSVEKALRSLMREEQASMTRLSPYYFFRDGRAHIYRHLSKWVVSAFLLPGVTRFPVYNVGEPRFRYSYLERFAFVESSYPIGYRRDPTATAAWSEIIRSLALIAGGDLYYECIENDSEQSTFKPRLLNDCIGISRQLKQMDKPIIDICWQLLWALAKQNPLAPLTSPLHSFKKRSLKSVYKKKSYGNPVLSNGVGIVQAREENTLSLYKSLPLLLFRFPGLDEEDPLGGKEPFVHTASLYPYFGWRGKKRYYDESRPITMPHPSLQVMVKDEELLHLNYVWEPLILYFFHMPRPHSFQQEEQINPEEYGRPLEIAELREVQDKKSGAALLIWSGGSPLKDAPTDLELREFITNPFPSNHNVRLFSEEPDRVWHLDKSFSKDISLDDLHFLHAWMPFFQWIYKEEKIDPICTKVWVAPYRRLHVLATYVDSYVMNDLSPIHHRLFGLDPTDSNPQKSWEMKMQELKDNRWKADNKRVDQMWINLAQNPKVAEYLRPMLKEHMEFLTMPEWIRSREHRRKIRMKERTRKLLSKTFDRANPHTGSIEDPAALAAEPLSLIAAQRAEIATSGMLMSAHECGPLWRSYHAVTTGMHRGWDLTYSTSDLRWLLFNETDRSESDLYTTFYEIQKMVTWLIVWIWPNLQNVFSLMQSRAVWAQEETQKSNWRLSELSYSANLEHGQTIARLETEELTAIVWNSSTSHSIIESLPGSLPLNLFQNKLSNEIDKKTGQINPFFQVSKSAGILTYKKPGWRGGELLNFF</sequence>
<keyword evidence="2" id="KW-0150">Chloroplast</keyword>
<protein>
    <submittedName>
        <fullName evidence="2">Uncharacterized protein</fullName>
    </submittedName>
</protein>
<evidence type="ECO:0000313" key="2">
    <source>
        <dbReference type="EMBL" id="AHZ10998.1"/>
    </source>
</evidence>
<feature type="region of interest" description="Disordered" evidence="1">
    <location>
        <begin position="897"/>
        <end position="927"/>
    </location>
</feature>
<accession>A0A024B4I8</accession>
<geneLocation type="chloroplast" evidence="2"/>
<organism evidence="2">
    <name type="scientific">Klebsormidium flaccidum</name>
    <name type="common">Filamentous green alga</name>
    <name type="synonym">Ulothrix flaccida</name>
    <dbReference type="NCBI Taxonomy" id="3175"/>
    <lineage>
        <taxon>Eukaryota</taxon>
        <taxon>Viridiplantae</taxon>
        <taxon>Streptophyta</taxon>
        <taxon>Klebsormidiophyceae</taxon>
        <taxon>Klebsormidiales</taxon>
        <taxon>Klebsormidiaceae</taxon>
        <taxon>Klebsormidium</taxon>
    </lineage>
</organism>
<feature type="compositionally biased region" description="Low complexity" evidence="1">
    <location>
        <begin position="901"/>
        <end position="921"/>
    </location>
</feature>
<dbReference type="GeneID" id="19523784"/>
<proteinExistence type="predicted"/>
<gene>
    <name evidence="2" type="primary">orf2020</name>
</gene>
<keyword evidence="2" id="KW-0934">Plastid</keyword>
<evidence type="ECO:0000256" key="1">
    <source>
        <dbReference type="SAM" id="MobiDB-lite"/>
    </source>
</evidence>
<reference evidence="2" key="1">
    <citation type="journal article" date="2014" name="Genome Biol. Evol.">
        <title>Analyses of charophyte chloroplast genomes help characterize the ancestral chloroplast genome of land plants.</title>
        <authorList>
            <person name="Civan P."/>
            <person name="Foster P.G."/>
            <person name="Embley M.T."/>
            <person name="Seneca A."/>
            <person name="Cox C.J."/>
        </authorList>
    </citation>
    <scope>NUCLEOTIDE SEQUENCE</scope>
</reference>
<dbReference type="EMBL" id="KJ461680">
    <property type="protein sequence ID" value="AHZ10998.1"/>
    <property type="molecule type" value="Genomic_DNA"/>
</dbReference>